<dbReference type="EMBL" id="LCZJ02000023">
    <property type="protein sequence ID" value="KTD86130.1"/>
    <property type="molecule type" value="Genomic_DNA"/>
</dbReference>
<reference evidence="5 6" key="1">
    <citation type="journal article" date="2015" name="Int. Biodeterior. Biodegradation">
        <title>Physiological and genetic screening methods for the isolation of methyl tert-butyl ether-degrading bacteria for bioremediation purposes.</title>
        <authorList>
            <person name="Guisado I.M."/>
            <person name="Purswani J."/>
            <person name="Gonzalez Lopez J."/>
            <person name="Pozo C."/>
        </authorList>
    </citation>
    <scope>NUCLEOTIDE SEQUENCE [LARGE SCALE GENOMIC DNA]</scope>
    <source>
        <strain evidence="5 6">SH7</strain>
    </source>
</reference>
<comment type="caution">
    <text evidence="5">The sequence shown here is derived from an EMBL/GenBank/DDBJ whole genome shotgun (WGS) entry which is preliminary data.</text>
</comment>
<dbReference type="InterPro" id="IPR003593">
    <property type="entry name" value="AAA+_ATPase"/>
</dbReference>
<protein>
    <recommendedName>
        <fullName evidence="4">ABC transporter domain-containing protein</fullName>
    </recommendedName>
</protein>
<name>A0A0W1AXV0_9BACL</name>
<dbReference type="SUPFAM" id="SSF52540">
    <property type="entry name" value="P-loop containing nucleoside triphosphate hydrolases"/>
    <property type="match status" value="1"/>
</dbReference>
<gene>
    <name evidence="5" type="ORF">UQ64_16850</name>
</gene>
<evidence type="ECO:0000256" key="1">
    <source>
        <dbReference type="ARBA" id="ARBA00022448"/>
    </source>
</evidence>
<evidence type="ECO:0000259" key="4">
    <source>
        <dbReference type="PROSITE" id="PS50893"/>
    </source>
</evidence>
<keyword evidence="1" id="KW-0813">Transport</keyword>
<proteinExistence type="predicted"/>
<feature type="domain" description="ABC transporter" evidence="4">
    <location>
        <begin position="11"/>
        <end position="234"/>
    </location>
</feature>
<keyword evidence="3" id="KW-0067">ATP-binding</keyword>
<dbReference type="Gene3D" id="3.40.50.300">
    <property type="entry name" value="P-loop containing nucleotide triphosphate hydrolases"/>
    <property type="match status" value="1"/>
</dbReference>
<dbReference type="SMART" id="SM00382">
    <property type="entry name" value="AAA"/>
    <property type="match status" value="1"/>
</dbReference>
<keyword evidence="2" id="KW-0547">Nucleotide-binding</keyword>
<dbReference type="PROSITE" id="PS50893">
    <property type="entry name" value="ABC_TRANSPORTER_2"/>
    <property type="match status" value="1"/>
</dbReference>
<evidence type="ECO:0000256" key="2">
    <source>
        <dbReference type="ARBA" id="ARBA00022741"/>
    </source>
</evidence>
<sequence>MKMFNDSKNCVEIKNLSKTFIRPNGEKVNICENLNLYIEKGKISSIIGSSGCGKTTLLNMIAGFENYDDGEIYLAPNCKIGILFQNNVLFPWKTIMQNILFACRNYFDDPKAVIREYLAKVGLSEVENCYPNELSGGMNQRIALLRILLTSPDLIILDEAFGALDYQNRLEMQNLFLELHKERKFTALVVTHDMLEAITLGDNIFIFYDQPLKFNIIQNSVKSDGNYSSIINQVESIFNISDQSKYNKEV</sequence>
<dbReference type="GO" id="GO:0005524">
    <property type="term" value="F:ATP binding"/>
    <property type="evidence" value="ECO:0007669"/>
    <property type="project" value="UniProtKB-KW"/>
</dbReference>
<dbReference type="OrthoDB" id="18967at2"/>
<dbReference type="InterPro" id="IPR003439">
    <property type="entry name" value="ABC_transporter-like_ATP-bd"/>
</dbReference>
<evidence type="ECO:0000313" key="5">
    <source>
        <dbReference type="EMBL" id="KTD86130.1"/>
    </source>
</evidence>
<keyword evidence="6" id="KW-1185">Reference proteome</keyword>
<organism evidence="5 6">
    <name type="scientific">Paenibacillus etheri</name>
    <dbReference type="NCBI Taxonomy" id="1306852"/>
    <lineage>
        <taxon>Bacteria</taxon>
        <taxon>Bacillati</taxon>
        <taxon>Bacillota</taxon>
        <taxon>Bacilli</taxon>
        <taxon>Bacillales</taxon>
        <taxon>Paenibacillaceae</taxon>
        <taxon>Paenibacillus</taxon>
    </lineage>
</organism>
<dbReference type="PANTHER" id="PTHR42781:SF8">
    <property type="entry name" value="BICARBONATE TRANSPORT ATP-BINDING PROTEIN CMPC"/>
    <property type="match status" value="1"/>
</dbReference>
<dbReference type="InterPro" id="IPR050093">
    <property type="entry name" value="ABC_SmlMolc_Importer"/>
</dbReference>
<dbReference type="InterPro" id="IPR027417">
    <property type="entry name" value="P-loop_NTPase"/>
</dbReference>
<accession>A0A0W1AXV0</accession>
<dbReference type="Pfam" id="PF00005">
    <property type="entry name" value="ABC_tran"/>
    <property type="match status" value="1"/>
</dbReference>
<dbReference type="PANTHER" id="PTHR42781">
    <property type="entry name" value="SPERMIDINE/PUTRESCINE IMPORT ATP-BINDING PROTEIN POTA"/>
    <property type="match status" value="1"/>
</dbReference>
<dbReference type="AlphaFoldDB" id="A0A0W1AXV0"/>
<evidence type="ECO:0000313" key="6">
    <source>
        <dbReference type="Proteomes" id="UP000054709"/>
    </source>
</evidence>
<dbReference type="GO" id="GO:0016887">
    <property type="term" value="F:ATP hydrolysis activity"/>
    <property type="evidence" value="ECO:0007669"/>
    <property type="project" value="InterPro"/>
</dbReference>
<evidence type="ECO:0000256" key="3">
    <source>
        <dbReference type="ARBA" id="ARBA00022840"/>
    </source>
</evidence>
<dbReference type="RefSeq" id="WP_060624036.1">
    <property type="nucleotide sequence ID" value="NZ_LCZJ02000023.1"/>
</dbReference>
<dbReference type="Proteomes" id="UP000054709">
    <property type="component" value="Unassembled WGS sequence"/>
</dbReference>